<accession>A0A5N6NVT1</accession>
<evidence type="ECO:0000313" key="2">
    <source>
        <dbReference type="EMBL" id="KAD5317918.1"/>
    </source>
</evidence>
<feature type="transmembrane region" description="Helical" evidence="1">
    <location>
        <begin position="12"/>
        <end position="34"/>
    </location>
</feature>
<sequence length="129" mass="15183">MFLTVAPCLVAAWWLGRLPEGFVVFMGFQFNANLMEKNKKRKTKDMEVLLANEASEAQDWIVESDIEEFESEVMGDNESLENRRRSRLRELDEEEFVSEDEEEFNNEVEYESNRVNINKQCGDVMEEET</sequence>
<gene>
    <name evidence="2" type="ORF">E3N88_17864</name>
</gene>
<evidence type="ECO:0000313" key="3">
    <source>
        <dbReference type="Proteomes" id="UP000326396"/>
    </source>
</evidence>
<keyword evidence="1" id="KW-0812">Transmembrane</keyword>
<keyword evidence="1" id="KW-1133">Transmembrane helix</keyword>
<organism evidence="2 3">
    <name type="scientific">Mikania micrantha</name>
    <name type="common">bitter vine</name>
    <dbReference type="NCBI Taxonomy" id="192012"/>
    <lineage>
        <taxon>Eukaryota</taxon>
        <taxon>Viridiplantae</taxon>
        <taxon>Streptophyta</taxon>
        <taxon>Embryophyta</taxon>
        <taxon>Tracheophyta</taxon>
        <taxon>Spermatophyta</taxon>
        <taxon>Magnoliopsida</taxon>
        <taxon>eudicotyledons</taxon>
        <taxon>Gunneridae</taxon>
        <taxon>Pentapetalae</taxon>
        <taxon>asterids</taxon>
        <taxon>campanulids</taxon>
        <taxon>Asterales</taxon>
        <taxon>Asteraceae</taxon>
        <taxon>Asteroideae</taxon>
        <taxon>Heliantheae alliance</taxon>
        <taxon>Eupatorieae</taxon>
        <taxon>Mikania</taxon>
    </lineage>
</organism>
<dbReference type="EMBL" id="SZYD01000009">
    <property type="protein sequence ID" value="KAD5317918.1"/>
    <property type="molecule type" value="Genomic_DNA"/>
</dbReference>
<proteinExistence type="predicted"/>
<protein>
    <submittedName>
        <fullName evidence="2">Uncharacterized protein</fullName>
    </submittedName>
</protein>
<dbReference type="Proteomes" id="UP000326396">
    <property type="component" value="Linkage Group LG17"/>
</dbReference>
<keyword evidence="1" id="KW-0472">Membrane</keyword>
<reference evidence="2 3" key="1">
    <citation type="submission" date="2019-05" db="EMBL/GenBank/DDBJ databases">
        <title>Mikania micrantha, genome provides insights into the molecular mechanism of rapid growth.</title>
        <authorList>
            <person name="Liu B."/>
        </authorList>
    </citation>
    <scope>NUCLEOTIDE SEQUENCE [LARGE SCALE GENOMIC DNA]</scope>
    <source>
        <strain evidence="2">NLD-2019</strain>
        <tissue evidence="2">Leaf</tissue>
    </source>
</reference>
<evidence type="ECO:0000256" key="1">
    <source>
        <dbReference type="SAM" id="Phobius"/>
    </source>
</evidence>
<keyword evidence="3" id="KW-1185">Reference proteome</keyword>
<dbReference type="AlphaFoldDB" id="A0A5N6NVT1"/>
<comment type="caution">
    <text evidence="2">The sequence shown here is derived from an EMBL/GenBank/DDBJ whole genome shotgun (WGS) entry which is preliminary data.</text>
</comment>
<dbReference type="OrthoDB" id="2012664at2759"/>
<name>A0A5N6NVT1_9ASTR</name>